<reference evidence="2" key="1">
    <citation type="journal article" date="2013" name="Nature">
        <title>Pan genome of the phytoplankton Emiliania underpins its global distribution.</title>
        <authorList>
            <person name="Read B.A."/>
            <person name="Kegel J."/>
            <person name="Klute M.J."/>
            <person name="Kuo A."/>
            <person name="Lefebvre S.C."/>
            <person name="Maumus F."/>
            <person name="Mayer C."/>
            <person name="Miller J."/>
            <person name="Monier A."/>
            <person name="Salamov A."/>
            <person name="Young J."/>
            <person name="Aguilar M."/>
            <person name="Claverie J.M."/>
            <person name="Frickenhaus S."/>
            <person name="Gonzalez K."/>
            <person name="Herman E.K."/>
            <person name="Lin Y.C."/>
            <person name="Napier J."/>
            <person name="Ogata H."/>
            <person name="Sarno A.F."/>
            <person name="Shmutz J."/>
            <person name="Schroeder D."/>
            <person name="de Vargas C."/>
            <person name="Verret F."/>
            <person name="von Dassow P."/>
            <person name="Valentin K."/>
            <person name="Van de Peer Y."/>
            <person name="Wheeler G."/>
            <person name="Dacks J.B."/>
            <person name="Delwiche C.F."/>
            <person name="Dyhrman S.T."/>
            <person name="Glockner G."/>
            <person name="John U."/>
            <person name="Richards T."/>
            <person name="Worden A.Z."/>
            <person name="Zhang X."/>
            <person name="Grigoriev I.V."/>
            <person name="Allen A.E."/>
            <person name="Bidle K."/>
            <person name="Borodovsky M."/>
            <person name="Bowler C."/>
            <person name="Brownlee C."/>
            <person name="Cock J.M."/>
            <person name="Elias M."/>
            <person name="Gladyshev V.N."/>
            <person name="Groth M."/>
            <person name="Guda C."/>
            <person name="Hadaegh A."/>
            <person name="Iglesias-Rodriguez M.D."/>
            <person name="Jenkins J."/>
            <person name="Jones B.M."/>
            <person name="Lawson T."/>
            <person name="Leese F."/>
            <person name="Lindquist E."/>
            <person name="Lobanov A."/>
            <person name="Lomsadze A."/>
            <person name="Malik S.B."/>
            <person name="Marsh M.E."/>
            <person name="Mackinder L."/>
            <person name="Mock T."/>
            <person name="Mueller-Roeber B."/>
            <person name="Pagarete A."/>
            <person name="Parker M."/>
            <person name="Probert I."/>
            <person name="Quesneville H."/>
            <person name="Raines C."/>
            <person name="Rensing S.A."/>
            <person name="Riano-Pachon D.M."/>
            <person name="Richier S."/>
            <person name="Rokitta S."/>
            <person name="Shiraiwa Y."/>
            <person name="Soanes D.M."/>
            <person name="van der Giezen M."/>
            <person name="Wahlund T.M."/>
            <person name="Williams B."/>
            <person name="Wilson W."/>
            <person name="Wolfe G."/>
            <person name="Wurch L.L."/>
        </authorList>
    </citation>
    <scope>NUCLEOTIDE SEQUENCE</scope>
</reference>
<evidence type="ECO:0000313" key="1">
    <source>
        <dbReference type="EnsemblProtists" id="EOD09229"/>
    </source>
</evidence>
<dbReference type="InterPro" id="IPR052394">
    <property type="entry name" value="LRR-containing"/>
</dbReference>
<sequence length="159" mass="17028">MANAVSRMNTKWRDVAKIGIRGAARITGGLERNEVLKSLNLLGSRIGDTGTIAIAEALRGTRIGDEGAKALASALRVNAVLKSIDLRCNYLGNEGERVIRDAVSGRAGFNIAQYRAISRNIAHPSGPGGGDASHNIAIYRILSPNIARYRGCDIVKNFR</sequence>
<dbReference type="HOGENOM" id="CLU_1663992_0_0_1"/>
<evidence type="ECO:0000313" key="2">
    <source>
        <dbReference type="Proteomes" id="UP000013827"/>
    </source>
</evidence>
<name>A0A0D3ID94_EMIH1</name>
<dbReference type="GeneID" id="17255490"/>
<dbReference type="InterPro" id="IPR001611">
    <property type="entry name" value="Leu-rich_rpt"/>
</dbReference>
<protein>
    <submittedName>
        <fullName evidence="1">Uncharacterized protein</fullName>
    </submittedName>
</protein>
<dbReference type="Pfam" id="PF13516">
    <property type="entry name" value="LRR_6"/>
    <property type="match status" value="3"/>
</dbReference>
<accession>A0A0D3ID94</accession>
<dbReference type="RefSeq" id="XP_005761658.1">
    <property type="nucleotide sequence ID" value="XM_005761601.1"/>
</dbReference>
<dbReference type="PANTHER" id="PTHR24114">
    <property type="entry name" value="LEUCINE RICH REPEAT FAMILY PROTEIN"/>
    <property type="match status" value="1"/>
</dbReference>
<reference evidence="1" key="2">
    <citation type="submission" date="2024-10" db="UniProtKB">
        <authorList>
            <consortium name="EnsemblProtists"/>
        </authorList>
    </citation>
    <scope>IDENTIFICATION</scope>
</reference>
<dbReference type="InterPro" id="IPR032675">
    <property type="entry name" value="LRR_dom_sf"/>
</dbReference>
<dbReference type="EnsemblProtists" id="EOD09229">
    <property type="protein sequence ID" value="EOD09229"/>
    <property type="gene ID" value="EMIHUDRAFT_216584"/>
</dbReference>
<organism evidence="1 2">
    <name type="scientific">Emiliania huxleyi (strain CCMP1516)</name>
    <dbReference type="NCBI Taxonomy" id="280463"/>
    <lineage>
        <taxon>Eukaryota</taxon>
        <taxon>Haptista</taxon>
        <taxon>Haptophyta</taxon>
        <taxon>Prymnesiophyceae</taxon>
        <taxon>Isochrysidales</taxon>
        <taxon>Noelaerhabdaceae</taxon>
        <taxon>Emiliania</taxon>
    </lineage>
</organism>
<proteinExistence type="predicted"/>
<dbReference type="PaxDb" id="2903-EOD09229"/>
<dbReference type="Proteomes" id="UP000013827">
    <property type="component" value="Unassembled WGS sequence"/>
</dbReference>
<dbReference type="AlphaFoldDB" id="A0A0D3ID94"/>
<dbReference type="KEGG" id="ehx:EMIHUDRAFT_216584"/>
<dbReference type="Gene3D" id="3.80.10.10">
    <property type="entry name" value="Ribonuclease Inhibitor"/>
    <property type="match status" value="2"/>
</dbReference>
<dbReference type="SUPFAM" id="SSF52047">
    <property type="entry name" value="RNI-like"/>
    <property type="match status" value="1"/>
</dbReference>
<keyword evidence="2" id="KW-1185">Reference proteome</keyword>
<dbReference type="PANTHER" id="PTHR24114:SF2">
    <property type="entry name" value="F-BOX DOMAIN-CONTAINING PROTEIN-RELATED"/>
    <property type="match status" value="1"/>
</dbReference>